<keyword evidence="3" id="KW-1185">Reference proteome</keyword>
<evidence type="ECO:0000313" key="4">
    <source>
        <dbReference type="Proteomes" id="UP000251670"/>
    </source>
</evidence>
<reference evidence="2 4" key="2">
    <citation type="submission" date="2018-06" db="EMBL/GenBank/DDBJ databases">
        <authorList>
            <consortium name="Pathogen Informatics"/>
            <person name="Doyle S."/>
        </authorList>
    </citation>
    <scope>NUCLEOTIDE SEQUENCE [LARGE SCALE GENOMIC DNA]</scope>
    <source>
        <strain evidence="2 4">NCTC13492</strain>
    </source>
</reference>
<evidence type="ECO:0000313" key="3">
    <source>
        <dbReference type="Proteomes" id="UP000199426"/>
    </source>
</evidence>
<organism evidence="2 4">
    <name type="scientific">Chryseobacterium jejuense</name>
    <dbReference type="NCBI Taxonomy" id="445960"/>
    <lineage>
        <taxon>Bacteria</taxon>
        <taxon>Pseudomonadati</taxon>
        <taxon>Bacteroidota</taxon>
        <taxon>Flavobacteriia</taxon>
        <taxon>Flavobacteriales</taxon>
        <taxon>Weeksellaceae</taxon>
        <taxon>Chryseobacterium group</taxon>
        <taxon>Chryseobacterium</taxon>
    </lineage>
</organism>
<accession>A0A2X2VYI3</accession>
<name>A0A2X2VYI3_CHRJE</name>
<gene>
    <name evidence="2" type="ORF">NCTC13492_01903</name>
    <name evidence="1" type="ORF">SAMN05421542_3088</name>
</gene>
<proteinExistence type="predicted"/>
<dbReference type="EMBL" id="FNEG01000004">
    <property type="protein sequence ID" value="SDJ22866.1"/>
    <property type="molecule type" value="Genomic_DNA"/>
</dbReference>
<dbReference type="OrthoDB" id="1263693at2"/>
<dbReference type="Proteomes" id="UP000251670">
    <property type="component" value="Unassembled WGS sequence"/>
</dbReference>
<evidence type="ECO:0000313" key="2">
    <source>
        <dbReference type="EMBL" id="SQB28675.1"/>
    </source>
</evidence>
<dbReference type="EMBL" id="UAWB01000002">
    <property type="protein sequence ID" value="SQB28675.1"/>
    <property type="molecule type" value="Genomic_DNA"/>
</dbReference>
<sequence length="94" mass="11003">MQKIIKEGSWRYAGTHFEKVIIVEQDWDQFYEEGYSEGEPYLNSAGLVYYLHFGDYWLNEFGNISSRGAIVPFLSSNEAMKHAENELSEVKWNN</sequence>
<dbReference type="RefSeq" id="WP_089737308.1">
    <property type="nucleotide sequence ID" value="NZ_FNEG01000004.1"/>
</dbReference>
<dbReference type="AlphaFoldDB" id="A0A2X2VYI3"/>
<protein>
    <submittedName>
        <fullName evidence="2">Uncharacterized protein</fullName>
    </submittedName>
</protein>
<dbReference type="STRING" id="445960.SAMN05421542_3088"/>
<dbReference type="Proteomes" id="UP000199426">
    <property type="component" value="Unassembled WGS sequence"/>
</dbReference>
<reference evidence="1 3" key="1">
    <citation type="submission" date="2016-10" db="EMBL/GenBank/DDBJ databases">
        <authorList>
            <person name="Varghese N."/>
            <person name="Submissions S."/>
        </authorList>
    </citation>
    <scope>NUCLEOTIDE SEQUENCE [LARGE SCALE GENOMIC DNA]</scope>
    <source>
        <strain evidence="1 3">DSM 19299</strain>
    </source>
</reference>
<evidence type="ECO:0000313" key="1">
    <source>
        <dbReference type="EMBL" id="SDJ22866.1"/>
    </source>
</evidence>